<evidence type="ECO:0000256" key="2">
    <source>
        <dbReference type="ARBA" id="ARBA00022500"/>
    </source>
</evidence>
<dbReference type="PANTHER" id="PTHR42872:SF6">
    <property type="entry name" value="PROTEIN-GLUTAMATE METHYLESTERASE_PROTEIN-GLUTAMINE GLUTAMINASE"/>
    <property type="match status" value="1"/>
</dbReference>
<comment type="catalytic activity">
    <reaction evidence="5">
        <text>[protein]-L-glutamate 5-O-methyl ester + H2O = L-glutamyl-[protein] + methanol + H(+)</text>
        <dbReference type="Rhea" id="RHEA:23236"/>
        <dbReference type="Rhea" id="RHEA-COMP:10208"/>
        <dbReference type="Rhea" id="RHEA-COMP:10311"/>
        <dbReference type="ChEBI" id="CHEBI:15377"/>
        <dbReference type="ChEBI" id="CHEBI:15378"/>
        <dbReference type="ChEBI" id="CHEBI:17790"/>
        <dbReference type="ChEBI" id="CHEBI:29973"/>
        <dbReference type="ChEBI" id="CHEBI:82795"/>
        <dbReference type="EC" id="3.1.1.61"/>
    </reaction>
</comment>
<reference evidence="11" key="1">
    <citation type="submission" date="2018-08" db="EMBL/GenBank/DDBJ databases">
        <title>Mucilaginibacter sp. MYSH2.</title>
        <authorList>
            <person name="Seo T."/>
        </authorList>
    </citation>
    <scope>NUCLEOTIDE SEQUENCE [LARGE SCALE GENOMIC DNA]</scope>
    <source>
        <strain evidence="11">KIRAN</strain>
    </source>
</reference>
<dbReference type="RefSeq" id="WP_119431664.1">
    <property type="nucleotide sequence ID" value="NZ_QWGE01000002.1"/>
</dbReference>
<sequence>MQVIIADRSRYVRLILEDIIGSESDLHVNGLAGTTTELLELVLVSKPNLLVLDYDLPGNNCSQALKRIAAEMPIPVLLLVQPEQLNLDFVREVVALGVYSILCKPGQGPYANYRSIASGILGKVRGMQAAAQHTTQHRLQLLQHEFVFRLEAACPLKPKTVIVIGGSTGGTQAVEGILQKLSPDLQAVILVALHLPQSFTKAFVKRLQQLTLLEVVEGYKGAALKQGTIIVAPGNRNMIVEPVMGNASNLKIGFTEEVTKLYDQPSIDLLMHSVANSAVQHIIGVILTGLGEDGTLGALSIKNRGGFMIAQDKETSSVFGMARSAIQRGYINKVLPLQQIPLFLNKLVSEQQVSATGEDYEIERTGV</sequence>
<feature type="domain" description="CheB-type methylesterase" evidence="9">
    <location>
        <begin position="155"/>
        <end position="351"/>
    </location>
</feature>
<feature type="active site" evidence="6">
    <location>
        <position position="194"/>
    </location>
</feature>
<dbReference type="Proteomes" id="UP000266005">
    <property type="component" value="Unassembled WGS sequence"/>
</dbReference>
<keyword evidence="11" id="KW-1185">Reference proteome</keyword>
<keyword evidence="2 6" id="KW-0145">Chemotaxis</keyword>
<dbReference type="InterPro" id="IPR000673">
    <property type="entry name" value="Sig_transdc_resp-reg_Me-estase"/>
</dbReference>
<feature type="active site" evidence="6">
    <location>
        <position position="167"/>
    </location>
</feature>
<evidence type="ECO:0000256" key="5">
    <source>
        <dbReference type="ARBA" id="ARBA00048267"/>
    </source>
</evidence>
<proteinExistence type="predicted"/>
<dbReference type="OrthoDB" id="1524092at2"/>
<keyword evidence="7" id="KW-0597">Phosphoprotein</keyword>
<dbReference type="InterPro" id="IPR011006">
    <property type="entry name" value="CheY-like_superfamily"/>
</dbReference>
<evidence type="ECO:0000256" key="1">
    <source>
        <dbReference type="ARBA" id="ARBA00022490"/>
    </source>
</evidence>
<organism evidence="10 11">
    <name type="scientific">Pontibacter oryzae</name>
    <dbReference type="NCBI Taxonomy" id="2304593"/>
    <lineage>
        <taxon>Bacteria</taxon>
        <taxon>Pseudomonadati</taxon>
        <taxon>Bacteroidota</taxon>
        <taxon>Cytophagia</taxon>
        <taxon>Cytophagales</taxon>
        <taxon>Hymenobacteraceae</taxon>
        <taxon>Pontibacter</taxon>
    </lineage>
</organism>
<keyword evidence="1" id="KW-0963">Cytoplasm</keyword>
<dbReference type="PROSITE" id="PS50110">
    <property type="entry name" value="RESPONSE_REGULATORY"/>
    <property type="match status" value="1"/>
</dbReference>
<dbReference type="SUPFAM" id="SSF52172">
    <property type="entry name" value="CheY-like"/>
    <property type="match status" value="1"/>
</dbReference>
<evidence type="ECO:0000313" key="10">
    <source>
        <dbReference type="EMBL" id="RIJ41920.1"/>
    </source>
</evidence>
<dbReference type="Gene3D" id="3.40.50.180">
    <property type="entry name" value="Methylesterase CheB, C-terminal domain"/>
    <property type="match status" value="1"/>
</dbReference>
<evidence type="ECO:0000313" key="11">
    <source>
        <dbReference type="Proteomes" id="UP000266005"/>
    </source>
</evidence>
<dbReference type="GO" id="GO:0005737">
    <property type="term" value="C:cytoplasm"/>
    <property type="evidence" value="ECO:0007669"/>
    <property type="project" value="InterPro"/>
</dbReference>
<dbReference type="EC" id="3.1.1.61" evidence="4"/>
<gene>
    <name evidence="10" type="ORF">D1627_07900</name>
</gene>
<protein>
    <recommendedName>
        <fullName evidence="4">protein-glutamate methylesterase</fullName>
        <ecNumber evidence="4">3.1.1.61</ecNumber>
    </recommendedName>
</protein>
<dbReference type="PIRSF" id="PIRSF000876">
    <property type="entry name" value="RR_chemtxs_CheB"/>
    <property type="match status" value="1"/>
</dbReference>
<evidence type="ECO:0000256" key="7">
    <source>
        <dbReference type="PROSITE-ProRule" id="PRU00169"/>
    </source>
</evidence>
<dbReference type="AlphaFoldDB" id="A0A399SE14"/>
<dbReference type="CDD" id="cd16432">
    <property type="entry name" value="CheB_Rec"/>
    <property type="match status" value="1"/>
</dbReference>
<feature type="modified residue" description="4-aspartylphosphate" evidence="7">
    <location>
        <position position="53"/>
    </location>
</feature>
<evidence type="ECO:0000259" key="8">
    <source>
        <dbReference type="PROSITE" id="PS50110"/>
    </source>
</evidence>
<dbReference type="GO" id="GO:0000156">
    <property type="term" value="F:phosphorelay response regulator activity"/>
    <property type="evidence" value="ECO:0007669"/>
    <property type="project" value="InterPro"/>
</dbReference>
<dbReference type="InterPro" id="IPR001789">
    <property type="entry name" value="Sig_transdc_resp-reg_receiver"/>
</dbReference>
<name>A0A399SE14_9BACT</name>
<dbReference type="InterPro" id="IPR008248">
    <property type="entry name" value="CheB-like"/>
</dbReference>
<dbReference type="PANTHER" id="PTHR42872">
    <property type="entry name" value="PROTEIN-GLUTAMATE METHYLESTERASE/PROTEIN-GLUTAMINE GLUTAMINASE"/>
    <property type="match status" value="1"/>
</dbReference>
<keyword evidence="3 6" id="KW-0378">Hydrolase</keyword>
<evidence type="ECO:0000259" key="9">
    <source>
        <dbReference type="PROSITE" id="PS50122"/>
    </source>
</evidence>
<evidence type="ECO:0000256" key="4">
    <source>
        <dbReference type="ARBA" id="ARBA00039140"/>
    </source>
</evidence>
<dbReference type="Pfam" id="PF01339">
    <property type="entry name" value="CheB_methylest"/>
    <property type="match status" value="1"/>
</dbReference>
<dbReference type="EMBL" id="QWGE01000002">
    <property type="protein sequence ID" value="RIJ41920.1"/>
    <property type="molecule type" value="Genomic_DNA"/>
</dbReference>
<evidence type="ECO:0000256" key="3">
    <source>
        <dbReference type="ARBA" id="ARBA00022801"/>
    </source>
</evidence>
<feature type="active site" evidence="6">
    <location>
        <position position="293"/>
    </location>
</feature>
<dbReference type="GO" id="GO:0008984">
    <property type="term" value="F:protein-glutamate methylesterase activity"/>
    <property type="evidence" value="ECO:0007669"/>
    <property type="project" value="UniProtKB-EC"/>
</dbReference>
<dbReference type="GO" id="GO:0006935">
    <property type="term" value="P:chemotaxis"/>
    <property type="evidence" value="ECO:0007669"/>
    <property type="project" value="UniProtKB-UniRule"/>
</dbReference>
<accession>A0A399SE14</accession>
<dbReference type="SUPFAM" id="SSF52738">
    <property type="entry name" value="Methylesterase CheB, C-terminal domain"/>
    <property type="match status" value="1"/>
</dbReference>
<dbReference type="Gene3D" id="3.40.50.2300">
    <property type="match status" value="1"/>
</dbReference>
<dbReference type="InterPro" id="IPR035909">
    <property type="entry name" value="CheB_C"/>
</dbReference>
<comment type="caution">
    <text evidence="10">The sequence shown here is derived from an EMBL/GenBank/DDBJ whole genome shotgun (WGS) entry which is preliminary data.</text>
</comment>
<evidence type="ECO:0000256" key="6">
    <source>
        <dbReference type="PROSITE-ProRule" id="PRU00050"/>
    </source>
</evidence>
<dbReference type="PROSITE" id="PS50122">
    <property type="entry name" value="CHEB"/>
    <property type="match status" value="1"/>
</dbReference>
<feature type="domain" description="Response regulatory" evidence="8">
    <location>
        <begin position="2"/>
        <end position="119"/>
    </location>
</feature>